<protein>
    <recommendedName>
        <fullName evidence="3">DUF721 domain-containing protein</fullName>
    </recommendedName>
</protein>
<proteinExistence type="predicted"/>
<organism evidence="1 2">
    <name type="scientific">Candidatus Uhrbacteria bacterium CG_4_9_14_0_2_um_filter_41_50</name>
    <dbReference type="NCBI Taxonomy" id="1975031"/>
    <lineage>
        <taxon>Bacteria</taxon>
        <taxon>Candidatus Uhriibacteriota</taxon>
    </lineage>
</organism>
<dbReference type="AlphaFoldDB" id="A0A2M8EP32"/>
<evidence type="ECO:0008006" key="3">
    <source>
        <dbReference type="Google" id="ProtNLM"/>
    </source>
</evidence>
<accession>A0A2M8EP32</accession>
<comment type="caution">
    <text evidence="1">The sequence shown here is derived from an EMBL/GenBank/DDBJ whole genome shotgun (WGS) entry which is preliminary data.</text>
</comment>
<dbReference type="EMBL" id="PFSI01000036">
    <property type="protein sequence ID" value="PJC24495.1"/>
    <property type="molecule type" value="Genomic_DNA"/>
</dbReference>
<evidence type="ECO:0000313" key="1">
    <source>
        <dbReference type="EMBL" id="PJC24495.1"/>
    </source>
</evidence>
<reference evidence="2" key="1">
    <citation type="submission" date="2017-09" db="EMBL/GenBank/DDBJ databases">
        <title>Depth-based differentiation of microbial function through sediment-hosted aquifers and enrichment of novel symbionts in the deep terrestrial subsurface.</title>
        <authorList>
            <person name="Probst A.J."/>
            <person name="Ladd B."/>
            <person name="Jarett J.K."/>
            <person name="Geller-Mcgrath D.E."/>
            <person name="Sieber C.M.K."/>
            <person name="Emerson J.B."/>
            <person name="Anantharaman K."/>
            <person name="Thomas B.C."/>
            <person name="Malmstrom R."/>
            <person name="Stieglmeier M."/>
            <person name="Klingl A."/>
            <person name="Woyke T."/>
            <person name="Ryan C.M."/>
            <person name="Banfield J.F."/>
        </authorList>
    </citation>
    <scope>NUCLEOTIDE SEQUENCE [LARGE SCALE GENOMIC DNA]</scope>
</reference>
<sequence length="131" mass="14663">MTWSDNNTKPVNKNRQRRFSKNAAPIGGILSDAVGRHGIGWQIKAAMAVKFANKILDDLIEPNLRDDIRAISFVSDQLTLSCRHAPASNLANSYRTQLQERLERELPDINIVNIFCKVDPYGLDSKSQIGV</sequence>
<gene>
    <name evidence="1" type="ORF">CO057_02415</name>
</gene>
<evidence type="ECO:0000313" key="2">
    <source>
        <dbReference type="Proteomes" id="UP000230251"/>
    </source>
</evidence>
<name>A0A2M8EP32_9BACT</name>
<dbReference type="Proteomes" id="UP000230251">
    <property type="component" value="Unassembled WGS sequence"/>
</dbReference>